<accession>A0A377GHM9</accession>
<dbReference type="EMBL" id="UGGV01000001">
    <property type="protein sequence ID" value="STO23892.1"/>
    <property type="molecule type" value="Genomic_DNA"/>
</dbReference>
<evidence type="ECO:0000313" key="1">
    <source>
        <dbReference type="EMBL" id="SIR82419.1"/>
    </source>
</evidence>
<dbReference type="Proteomes" id="UP000254374">
    <property type="component" value="Unassembled WGS sequence"/>
</dbReference>
<reference evidence="1 3" key="1">
    <citation type="submission" date="2017-01" db="EMBL/GenBank/DDBJ databases">
        <authorList>
            <person name="Varghese N."/>
            <person name="Submissions S."/>
        </authorList>
    </citation>
    <scope>NUCLEOTIDE SEQUENCE [LARGE SCALE GENOMIC DNA]</scope>
    <source>
        <strain evidence="1 3">ATCC 33342</strain>
    </source>
</reference>
<dbReference type="AlphaFoldDB" id="A0A377GHM9"/>
<reference evidence="2 4" key="2">
    <citation type="submission" date="2018-06" db="EMBL/GenBank/DDBJ databases">
        <authorList>
            <consortium name="Pathogen Informatics"/>
            <person name="Doyle S."/>
        </authorList>
    </citation>
    <scope>NUCLEOTIDE SEQUENCE [LARGE SCALE GENOMIC DNA]</scope>
    <source>
        <strain evidence="2 4">NCTC11401</strain>
    </source>
</reference>
<dbReference type="OrthoDB" id="5643663at2"/>
<dbReference type="STRING" id="464.Lgor_1154"/>
<keyword evidence="3" id="KW-1185">Reference proteome</keyword>
<gene>
    <name evidence="2" type="ORF">NCTC11401_00697</name>
    <name evidence="1" type="ORF">SAMN05421777_12721</name>
</gene>
<evidence type="ECO:0000313" key="3">
    <source>
        <dbReference type="Proteomes" id="UP000186808"/>
    </source>
</evidence>
<proteinExistence type="predicted"/>
<dbReference type="PROSITE" id="PS51257">
    <property type="entry name" value="PROKAR_LIPOPROTEIN"/>
    <property type="match status" value="1"/>
</dbReference>
<sequence>MKKFGFFIFVTLVLCGCSRYASNGEHLYLSSRNGPPLEVPPPLTKANISNFYDLPQQNQDARVSIAPPVS</sequence>
<evidence type="ECO:0000313" key="4">
    <source>
        <dbReference type="Proteomes" id="UP000254374"/>
    </source>
</evidence>
<evidence type="ECO:0000313" key="2">
    <source>
        <dbReference type="EMBL" id="STO23892.1"/>
    </source>
</evidence>
<dbReference type="Proteomes" id="UP000186808">
    <property type="component" value="Unassembled WGS sequence"/>
</dbReference>
<dbReference type="EMBL" id="FTNL01000027">
    <property type="protein sequence ID" value="SIR82419.1"/>
    <property type="molecule type" value="Genomic_DNA"/>
</dbReference>
<name>A0A377GHM9_9GAMM</name>
<organism evidence="2 4">
    <name type="scientific">Fluoribacter gormanii</name>
    <dbReference type="NCBI Taxonomy" id="464"/>
    <lineage>
        <taxon>Bacteria</taxon>
        <taxon>Pseudomonadati</taxon>
        <taxon>Pseudomonadota</taxon>
        <taxon>Gammaproteobacteria</taxon>
        <taxon>Legionellales</taxon>
        <taxon>Legionellaceae</taxon>
        <taxon>Fluoribacter</taxon>
    </lineage>
</organism>
<dbReference type="RefSeq" id="WP_058467661.1">
    <property type="nucleotide sequence ID" value="NZ_CAAAIV010000022.1"/>
</dbReference>
<protein>
    <submittedName>
        <fullName evidence="1">Beta-barrel assembly machine subunit BamC</fullName>
    </submittedName>
</protein>